<keyword evidence="3" id="KW-0378">Hydrolase</keyword>
<dbReference type="GO" id="GO:0016787">
    <property type="term" value="F:hydrolase activity"/>
    <property type="evidence" value="ECO:0007669"/>
    <property type="project" value="UniProtKB-KW"/>
</dbReference>
<evidence type="ECO:0000313" key="10">
    <source>
        <dbReference type="EMBL" id="GME67321.1"/>
    </source>
</evidence>
<accession>A0A9W6SUX2</accession>
<evidence type="ECO:0000256" key="7">
    <source>
        <dbReference type="ARBA" id="ARBA00023136"/>
    </source>
</evidence>
<comment type="caution">
    <text evidence="10">The sequence shown here is derived from an EMBL/GenBank/DDBJ whole genome shotgun (WGS) entry which is preliminary data.</text>
</comment>
<dbReference type="AlphaFoldDB" id="A0A9W6SUX2"/>
<dbReference type="FunFam" id="3.40.50.1820:FF:000095">
    <property type="entry name" value="Triglyceride lipase-cholesterol esterase"/>
    <property type="match status" value="1"/>
</dbReference>
<dbReference type="InterPro" id="IPR029058">
    <property type="entry name" value="AB_hydrolase_fold"/>
</dbReference>
<evidence type="ECO:0000256" key="8">
    <source>
        <dbReference type="SAM" id="Phobius"/>
    </source>
</evidence>
<evidence type="ECO:0000256" key="2">
    <source>
        <dbReference type="ARBA" id="ARBA00022692"/>
    </source>
</evidence>
<dbReference type="SMR" id="A0A9W6SUX2"/>
<dbReference type="Gene3D" id="3.40.50.1820">
    <property type="entry name" value="alpha/beta hydrolase"/>
    <property type="match status" value="1"/>
</dbReference>
<dbReference type="InterPro" id="IPR000073">
    <property type="entry name" value="AB_hydrolase_1"/>
</dbReference>
<dbReference type="EMBL" id="BSXN01000148">
    <property type="protein sequence ID" value="GME67321.1"/>
    <property type="molecule type" value="Genomic_DNA"/>
</dbReference>
<keyword evidence="11" id="KW-1185">Reference proteome</keyword>
<keyword evidence="7 8" id="KW-0472">Membrane</keyword>
<dbReference type="GO" id="GO:0016042">
    <property type="term" value="P:lipid catabolic process"/>
    <property type="evidence" value="ECO:0007669"/>
    <property type="project" value="UniProtKB-KW"/>
</dbReference>
<dbReference type="GO" id="GO:0016020">
    <property type="term" value="C:membrane"/>
    <property type="evidence" value="ECO:0007669"/>
    <property type="project" value="UniProtKB-SubCell"/>
</dbReference>
<organism evidence="10 11">
    <name type="scientific">Candida boidinii</name>
    <name type="common">Yeast</name>
    <dbReference type="NCBI Taxonomy" id="5477"/>
    <lineage>
        <taxon>Eukaryota</taxon>
        <taxon>Fungi</taxon>
        <taxon>Dikarya</taxon>
        <taxon>Ascomycota</taxon>
        <taxon>Saccharomycotina</taxon>
        <taxon>Pichiomycetes</taxon>
        <taxon>Pichiales</taxon>
        <taxon>Pichiaceae</taxon>
        <taxon>Ogataea</taxon>
        <taxon>Ogataea/Candida clade</taxon>
    </lineage>
</organism>
<proteinExistence type="predicted"/>
<name>A0A9W6SUX2_CANBO</name>
<dbReference type="PANTHER" id="PTHR11005">
    <property type="entry name" value="LYSOSOMAL ACID LIPASE-RELATED"/>
    <property type="match status" value="1"/>
</dbReference>
<evidence type="ECO:0000259" key="9">
    <source>
        <dbReference type="Pfam" id="PF00561"/>
    </source>
</evidence>
<evidence type="ECO:0000256" key="6">
    <source>
        <dbReference type="ARBA" id="ARBA00023098"/>
    </source>
</evidence>
<protein>
    <submittedName>
        <fullName evidence="10">Unnamed protein product</fullName>
    </submittedName>
</protein>
<keyword evidence="2 8" id="KW-0812">Transmembrane</keyword>
<evidence type="ECO:0000256" key="3">
    <source>
        <dbReference type="ARBA" id="ARBA00022801"/>
    </source>
</evidence>
<evidence type="ECO:0000256" key="4">
    <source>
        <dbReference type="ARBA" id="ARBA00022963"/>
    </source>
</evidence>
<dbReference type="SUPFAM" id="SSF53474">
    <property type="entry name" value="alpha/beta-Hydrolases"/>
    <property type="match status" value="1"/>
</dbReference>
<reference evidence="10" key="1">
    <citation type="submission" date="2023-04" db="EMBL/GenBank/DDBJ databases">
        <title>Candida boidinii NBRC 10035.</title>
        <authorList>
            <person name="Ichikawa N."/>
            <person name="Sato H."/>
            <person name="Tonouchi N."/>
        </authorList>
    </citation>
    <scope>NUCLEOTIDE SEQUENCE</scope>
    <source>
        <strain evidence="10">NBRC 10035</strain>
    </source>
</reference>
<evidence type="ECO:0000313" key="11">
    <source>
        <dbReference type="Proteomes" id="UP001165120"/>
    </source>
</evidence>
<keyword evidence="6" id="KW-0443">Lipid metabolism</keyword>
<feature type="domain" description="AB hydrolase-1" evidence="9">
    <location>
        <begin position="151"/>
        <end position="424"/>
    </location>
</feature>
<sequence>MTRFSSKIRKRGEEEIQKGKVDVLFALNEITSIFLVFLESIVSFITYLLPSWIISICTSIVKFIFQNPYVIGLSNKSKDPMYEKYIKDKIDTELLKKIESLRTAKSFKEMCTIFDVKVENHLVQTSDSNPFCLTLHRLDPKLNGLKPNGKVVYLQHGLLMSSEIWITMYQKEFNLPFVLMELGYEVWLGNNRGNKYSCKNVNIGIEDKNFWDFSIDEFAIYDIPNSIDYILNFTKVKGLTYIGFSQGCSQILASVSLNFSLNEKIEKLVLISPATTPKGLSNKIIDTMMSWSPTLMFLVFGRKILLKSANFWKNIIYPPFFVKIIDSGNNMLFNWKSENIDATQKFISYFHLYSATSVKCVVHWFQIMKAKKFQMYNELTQIGEFGGGGESFNVFEFDTRNRIKIPDILLIYGKSDSLVDIEVLMNQLPNFTTDVVDIQYKEDGDYYINNNLKEKEELIRFKDTSSVSPPSSSNSNIIRKRMYSFSNDSSDFNERLLKTINEDSINENYTNEDEQLTEFGEEISLLKDETSTINSNDSTKRTEYMDLSNPNTNYDDNNKIKIIGVEKYEHLDLIWGKNIDEIVFKNIKDFLN</sequence>
<keyword evidence="4" id="KW-0442">Lipid degradation</keyword>
<dbReference type="OrthoDB" id="9974421at2759"/>
<dbReference type="Pfam" id="PF00561">
    <property type="entry name" value="Abhydrolase_1"/>
    <property type="match status" value="1"/>
</dbReference>
<dbReference type="Proteomes" id="UP001165120">
    <property type="component" value="Unassembled WGS sequence"/>
</dbReference>
<evidence type="ECO:0000256" key="1">
    <source>
        <dbReference type="ARBA" id="ARBA00004167"/>
    </source>
</evidence>
<evidence type="ECO:0000256" key="5">
    <source>
        <dbReference type="ARBA" id="ARBA00022989"/>
    </source>
</evidence>
<keyword evidence="5 8" id="KW-1133">Transmembrane helix</keyword>
<feature type="transmembrane region" description="Helical" evidence="8">
    <location>
        <begin position="44"/>
        <end position="65"/>
    </location>
</feature>
<comment type="subcellular location">
    <subcellularLocation>
        <location evidence="1">Membrane</location>
        <topology evidence="1">Single-pass membrane protein</topology>
    </subcellularLocation>
</comment>
<gene>
    <name evidence="10" type="ORF">Cboi02_000074600</name>
</gene>